<dbReference type="AlphaFoldDB" id="A0A6C0CSQ2"/>
<sequence>MELYLSGIVPDSILETQQGQFLDFSSNWTLLEDISIPETRIYDCETRKTIAHLKRNAISPIICKLAVQHFLPIAKKHDSTNRGMAAGTIHRDIINNKFEKSASVHSVILGYFDSTNGKLPCRLTKYSKDYFNSYQDGLPFIQSMNTCFKSLCPEAYQRQFTIASNSGFYIQDTAFSTITVNYNFRTALHVDKGDYKEGFGNLVICSKDLDGGYLLFPKYQLGIKLHTGDYLAMDVHQYHCNSPIQKINTDGYRISFVGYFRSSLSKCRENNERYEKRDLHKTDEIIMEIFKKIQEQVPIKEPIGVGSHGEIWWKRSAGRFTLIYKGRQYILYDCISSTETKKIHSLYPAYLYVKQLLI</sequence>
<keyword evidence="2" id="KW-0479">Metal-binding</keyword>
<reference evidence="7" key="1">
    <citation type="journal article" date="2020" name="Nature">
        <title>Giant virus diversity and host interactions through global metagenomics.</title>
        <authorList>
            <person name="Schulz F."/>
            <person name="Roux S."/>
            <person name="Paez-Espino D."/>
            <person name="Jungbluth S."/>
            <person name="Walsh D.A."/>
            <person name="Denef V.J."/>
            <person name="McMahon K.D."/>
            <person name="Konstantinidis K.T."/>
            <person name="Eloe-Fadrosh E.A."/>
            <person name="Kyrpides N.C."/>
            <person name="Woyke T."/>
        </authorList>
    </citation>
    <scope>NUCLEOTIDE SEQUENCE</scope>
    <source>
        <strain evidence="7">GVMAG-M-3300021962-46</strain>
    </source>
</reference>
<comment type="cofactor">
    <cofactor evidence="1">
        <name>Fe(2+)</name>
        <dbReference type="ChEBI" id="CHEBI:29033"/>
    </cofactor>
</comment>
<dbReference type="Gene3D" id="3.60.130.30">
    <property type="match status" value="1"/>
</dbReference>
<feature type="domain" description="2OGFeDO JBP1/TET oxygenase" evidence="6">
    <location>
        <begin position="109"/>
        <end position="261"/>
    </location>
</feature>
<evidence type="ECO:0000256" key="1">
    <source>
        <dbReference type="ARBA" id="ARBA00001954"/>
    </source>
</evidence>
<dbReference type="GO" id="GO:0051213">
    <property type="term" value="F:dioxygenase activity"/>
    <property type="evidence" value="ECO:0007669"/>
    <property type="project" value="UniProtKB-KW"/>
</dbReference>
<organism evidence="7">
    <name type="scientific">viral metagenome</name>
    <dbReference type="NCBI Taxonomy" id="1070528"/>
    <lineage>
        <taxon>unclassified sequences</taxon>
        <taxon>metagenomes</taxon>
        <taxon>organismal metagenomes</taxon>
    </lineage>
</organism>
<evidence type="ECO:0000259" key="6">
    <source>
        <dbReference type="Pfam" id="PF12851"/>
    </source>
</evidence>
<name>A0A6C0CSQ2_9ZZZZ</name>
<dbReference type="Pfam" id="PF12851">
    <property type="entry name" value="Tet_JBP"/>
    <property type="match status" value="1"/>
</dbReference>
<evidence type="ECO:0000256" key="4">
    <source>
        <dbReference type="ARBA" id="ARBA00023002"/>
    </source>
</evidence>
<keyword evidence="3" id="KW-0223">Dioxygenase</keyword>
<proteinExistence type="predicted"/>
<keyword evidence="5" id="KW-0408">Iron</keyword>
<dbReference type="InterPro" id="IPR024779">
    <property type="entry name" value="2OGFeDO_JBP1/TET_oxygenase_dom"/>
</dbReference>
<protein>
    <recommendedName>
        <fullName evidence="6">2OGFeDO JBP1/TET oxygenase domain-containing protein</fullName>
    </recommendedName>
</protein>
<evidence type="ECO:0000256" key="2">
    <source>
        <dbReference type="ARBA" id="ARBA00022723"/>
    </source>
</evidence>
<keyword evidence="4" id="KW-0560">Oxidoreductase</keyword>
<accession>A0A6C0CSQ2</accession>
<dbReference type="GO" id="GO:0046872">
    <property type="term" value="F:metal ion binding"/>
    <property type="evidence" value="ECO:0007669"/>
    <property type="project" value="UniProtKB-KW"/>
</dbReference>
<evidence type="ECO:0000256" key="3">
    <source>
        <dbReference type="ARBA" id="ARBA00022964"/>
    </source>
</evidence>
<evidence type="ECO:0000256" key="5">
    <source>
        <dbReference type="ARBA" id="ARBA00023004"/>
    </source>
</evidence>
<evidence type="ECO:0000313" key="7">
    <source>
        <dbReference type="EMBL" id="QHT07237.1"/>
    </source>
</evidence>
<dbReference type="EMBL" id="MN739480">
    <property type="protein sequence ID" value="QHT07237.1"/>
    <property type="molecule type" value="Genomic_DNA"/>
</dbReference>